<evidence type="ECO:0000256" key="7">
    <source>
        <dbReference type="ARBA" id="ARBA00022833"/>
    </source>
</evidence>
<protein>
    <recommendedName>
        <fullName evidence="2">RING-type E3 ubiquitin transferase</fullName>
        <ecNumber evidence="2">2.3.2.27</ecNumber>
    </recommendedName>
</protein>
<keyword evidence="10" id="KW-0732">Signal</keyword>
<dbReference type="SMART" id="SM00184">
    <property type="entry name" value="RING"/>
    <property type="match status" value="1"/>
</dbReference>
<gene>
    <name evidence="12" type="primary">RHF2A</name>
    <name evidence="12" type="ORF">CASFOL_013589</name>
</gene>
<reference evidence="13" key="1">
    <citation type="journal article" date="2024" name="IScience">
        <title>Strigolactones Initiate the Formation of Haustorium-like Structures in Castilleja.</title>
        <authorList>
            <person name="Buerger M."/>
            <person name="Peterson D."/>
            <person name="Chory J."/>
        </authorList>
    </citation>
    <scope>NUCLEOTIDE SEQUENCE [LARGE SCALE GENOMIC DNA]</scope>
</reference>
<dbReference type="PANTHER" id="PTHR46463">
    <property type="entry name" value="ZINC FINGER, RING/FYVE/PHD-TYPE"/>
    <property type="match status" value="1"/>
</dbReference>
<feature type="domain" description="RING-type" evidence="11">
    <location>
        <begin position="52"/>
        <end position="92"/>
    </location>
</feature>
<comment type="catalytic activity">
    <reaction evidence="1">
        <text>S-ubiquitinyl-[E2 ubiquitin-conjugating enzyme]-L-cysteine + [acceptor protein]-L-lysine = [E2 ubiquitin-conjugating enzyme]-L-cysteine + N(6)-ubiquitinyl-[acceptor protein]-L-lysine.</text>
        <dbReference type="EC" id="2.3.2.27"/>
    </reaction>
</comment>
<name>A0ABD3DPB3_9LAMI</name>
<feature type="region of interest" description="Disordered" evidence="9">
    <location>
        <begin position="198"/>
        <end position="227"/>
    </location>
</feature>
<evidence type="ECO:0000313" key="12">
    <source>
        <dbReference type="EMBL" id="KAL3642774.1"/>
    </source>
</evidence>
<feature type="region of interest" description="Disordered" evidence="9">
    <location>
        <begin position="326"/>
        <end position="372"/>
    </location>
</feature>
<dbReference type="InterPro" id="IPR013083">
    <property type="entry name" value="Znf_RING/FYVE/PHD"/>
</dbReference>
<evidence type="ECO:0000256" key="4">
    <source>
        <dbReference type="ARBA" id="ARBA00022723"/>
    </source>
</evidence>
<feature type="compositionally biased region" description="Low complexity" evidence="9">
    <location>
        <begin position="211"/>
        <end position="221"/>
    </location>
</feature>
<keyword evidence="12" id="KW-0012">Acyltransferase</keyword>
<dbReference type="GO" id="GO:0008270">
    <property type="term" value="F:zinc ion binding"/>
    <property type="evidence" value="ECO:0007669"/>
    <property type="project" value="UniProtKB-KW"/>
</dbReference>
<dbReference type="Gene3D" id="3.30.40.10">
    <property type="entry name" value="Zinc/RING finger domain, C3HC4 (zinc finger)"/>
    <property type="match status" value="1"/>
</dbReference>
<evidence type="ECO:0000256" key="2">
    <source>
        <dbReference type="ARBA" id="ARBA00012483"/>
    </source>
</evidence>
<evidence type="ECO:0000256" key="1">
    <source>
        <dbReference type="ARBA" id="ARBA00000900"/>
    </source>
</evidence>
<dbReference type="SUPFAM" id="SSF57850">
    <property type="entry name" value="RING/U-box"/>
    <property type="match status" value="1"/>
</dbReference>
<feature type="region of interest" description="Disordered" evidence="9">
    <location>
        <begin position="239"/>
        <end position="263"/>
    </location>
</feature>
<dbReference type="AlphaFoldDB" id="A0ABD3DPB3"/>
<dbReference type="FunFam" id="3.30.40.10:FF:000705">
    <property type="entry name" value="E3 ubiquitin-protein ligase RHF2A isoform X1"/>
    <property type="match status" value="1"/>
</dbReference>
<evidence type="ECO:0000313" key="13">
    <source>
        <dbReference type="Proteomes" id="UP001632038"/>
    </source>
</evidence>
<evidence type="ECO:0000256" key="9">
    <source>
        <dbReference type="SAM" id="MobiDB-lite"/>
    </source>
</evidence>
<keyword evidence="13" id="KW-1185">Reference proteome</keyword>
<keyword evidence="4" id="KW-0479">Metal-binding</keyword>
<dbReference type="GO" id="GO:0061630">
    <property type="term" value="F:ubiquitin protein ligase activity"/>
    <property type="evidence" value="ECO:0007669"/>
    <property type="project" value="UniProtKB-EC"/>
</dbReference>
<comment type="caution">
    <text evidence="12">The sequence shown here is derived from an EMBL/GenBank/DDBJ whole genome shotgun (WGS) entry which is preliminary data.</text>
</comment>
<organism evidence="12 13">
    <name type="scientific">Castilleja foliolosa</name>
    <dbReference type="NCBI Taxonomy" id="1961234"/>
    <lineage>
        <taxon>Eukaryota</taxon>
        <taxon>Viridiplantae</taxon>
        <taxon>Streptophyta</taxon>
        <taxon>Embryophyta</taxon>
        <taxon>Tracheophyta</taxon>
        <taxon>Spermatophyta</taxon>
        <taxon>Magnoliopsida</taxon>
        <taxon>eudicotyledons</taxon>
        <taxon>Gunneridae</taxon>
        <taxon>Pentapetalae</taxon>
        <taxon>asterids</taxon>
        <taxon>lamiids</taxon>
        <taxon>Lamiales</taxon>
        <taxon>Orobanchaceae</taxon>
        <taxon>Pedicularideae</taxon>
        <taxon>Castillejinae</taxon>
        <taxon>Castilleja</taxon>
    </lineage>
</organism>
<dbReference type="EMBL" id="JAVIJP010000016">
    <property type="protein sequence ID" value="KAL3642774.1"/>
    <property type="molecule type" value="Genomic_DNA"/>
</dbReference>
<feature type="chain" id="PRO_5044881906" description="RING-type E3 ubiquitin transferase" evidence="10">
    <location>
        <begin position="23"/>
        <end position="372"/>
    </location>
</feature>
<dbReference type="Proteomes" id="UP001632038">
    <property type="component" value="Unassembled WGS sequence"/>
</dbReference>
<keyword evidence="7" id="KW-0862">Zinc</keyword>
<evidence type="ECO:0000256" key="5">
    <source>
        <dbReference type="ARBA" id="ARBA00022771"/>
    </source>
</evidence>
<dbReference type="PROSITE" id="PS50089">
    <property type="entry name" value="ZF_RING_2"/>
    <property type="match status" value="1"/>
</dbReference>
<dbReference type="PANTHER" id="PTHR46463:SF78">
    <property type="entry name" value="RING-TYPE DOMAIN-CONTAINING PROTEIN"/>
    <property type="match status" value="1"/>
</dbReference>
<keyword evidence="6" id="KW-0833">Ubl conjugation pathway</keyword>
<evidence type="ECO:0000256" key="10">
    <source>
        <dbReference type="SAM" id="SignalP"/>
    </source>
</evidence>
<proteinExistence type="predicted"/>
<feature type="signal peptide" evidence="10">
    <location>
        <begin position="1"/>
        <end position="22"/>
    </location>
</feature>
<dbReference type="Pfam" id="PF13639">
    <property type="entry name" value="zf-RING_2"/>
    <property type="match status" value="1"/>
</dbReference>
<keyword evidence="5 8" id="KW-0863">Zinc-finger</keyword>
<dbReference type="InterPro" id="IPR001841">
    <property type="entry name" value="Znf_RING"/>
</dbReference>
<feature type="compositionally biased region" description="Low complexity" evidence="9">
    <location>
        <begin position="359"/>
        <end position="372"/>
    </location>
</feature>
<feature type="compositionally biased region" description="Polar residues" evidence="9">
    <location>
        <begin position="198"/>
        <end position="210"/>
    </location>
</feature>
<evidence type="ECO:0000259" key="11">
    <source>
        <dbReference type="PROSITE" id="PS50089"/>
    </source>
</evidence>
<evidence type="ECO:0000256" key="8">
    <source>
        <dbReference type="PROSITE-ProRule" id="PRU00175"/>
    </source>
</evidence>
<keyword evidence="3 12" id="KW-0808">Transferase</keyword>
<evidence type="ECO:0000256" key="3">
    <source>
        <dbReference type="ARBA" id="ARBA00022679"/>
    </source>
</evidence>
<dbReference type="EC" id="2.3.2.27" evidence="2"/>
<sequence>MRALFNSPLILVSGTLWSYVPGMDEVKNPENLVTSAAAFVEGGVQEACDDACSICLEDFSNDDPSTVTICKHEFHLQCILEWCQRSSNCPMCWQSISLKDPNSQELLEAVEHERDFRLTPPRNATIFHHPTFGDFELPRLPVGMNDRELEERIIQHLAAAAAMGRTQLIARREGSRSRSSAYTRPQFVLFSANPYASSTESADSSHPLTPSSAQSNQISSSPYGSLVTPTTRQAMANENRSYASESSSTNLESAGPSELQSFSDTWKSRLSSVSMKYKETISKSTRGWKEKLFSRSSSMADIGSEVRRELNAGIATVSRMMERLETRDNNRENLVNDEVHSSGLGNHGSNRDAVNGTPSNVNSNASFAASSS</sequence>
<accession>A0ABD3DPB3</accession>
<evidence type="ECO:0000256" key="6">
    <source>
        <dbReference type="ARBA" id="ARBA00022786"/>
    </source>
</evidence>